<evidence type="ECO:0000313" key="2">
    <source>
        <dbReference type="EMBL" id="GAT44078.1"/>
    </source>
</evidence>
<dbReference type="EMBL" id="DF839580">
    <property type="protein sequence ID" value="GAT44078.1"/>
    <property type="molecule type" value="Genomic_DNA"/>
</dbReference>
<dbReference type="Proteomes" id="UP000815677">
    <property type="component" value="Unassembled WGS sequence"/>
</dbReference>
<protein>
    <recommendedName>
        <fullName evidence="1">C2H2-type domain-containing protein</fullName>
    </recommendedName>
</protein>
<evidence type="ECO:0000259" key="1">
    <source>
        <dbReference type="PROSITE" id="PS00028"/>
    </source>
</evidence>
<evidence type="ECO:0000313" key="3">
    <source>
        <dbReference type="Proteomes" id="UP000815677"/>
    </source>
</evidence>
<feature type="domain" description="C2H2-type" evidence="1">
    <location>
        <begin position="23"/>
        <end position="45"/>
    </location>
</feature>
<sequence>MRSHPAFSNPQHFSKEANHRWTCNLCGRWWNVKAAAVGHEQDPTHLQRIAEAEASAMWSAHTTDLAAWNAPLDESPPLTKEERLVREHQDHFELTALIIPHWLSSVAEGNDMHLESFLDAIDDKTWSKRTLAAEHSAVSGSQTGSRTEDGTGWAFVEEIATEEAADASKKERLHEFYDMPTDAKVKRIEEVIRSLRAS</sequence>
<accession>A0ABQ0KYV7</accession>
<proteinExistence type="predicted"/>
<keyword evidence="3" id="KW-1185">Reference proteome</keyword>
<organism evidence="2 3">
    <name type="scientific">Mycena chlorophos</name>
    <name type="common">Agaric fungus</name>
    <name type="synonym">Agaricus chlorophos</name>
    <dbReference type="NCBI Taxonomy" id="658473"/>
    <lineage>
        <taxon>Eukaryota</taxon>
        <taxon>Fungi</taxon>
        <taxon>Dikarya</taxon>
        <taxon>Basidiomycota</taxon>
        <taxon>Agaricomycotina</taxon>
        <taxon>Agaricomycetes</taxon>
        <taxon>Agaricomycetidae</taxon>
        <taxon>Agaricales</taxon>
        <taxon>Marasmiineae</taxon>
        <taxon>Mycenaceae</taxon>
        <taxon>Mycena</taxon>
    </lineage>
</organism>
<name>A0ABQ0KYV7_MYCCL</name>
<gene>
    <name evidence="2" type="ORF">MCHLO_01720</name>
</gene>
<dbReference type="PROSITE" id="PS00028">
    <property type="entry name" value="ZINC_FINGER_C2H2_1"/>
    <property type="match status" value="1"/>
</dbReference>
<reference evidence="2" key="1">
    <citation type="submission" date="2014-09" db="EMBL/GenBank/DDBJ databases">
        <title>Genome sequence of the luminous mushroom Mycena chlorophos for searching fungal bioluminescence genes.</title>
        <authorList>
            <person name="Tanaka Y."/>
            <person name="Kasuga D."/>
            <person name="Oba Y."/>
            <person name="Hase S."/>
            <person name="Sato K."/>
            <person name="Oba Y."/>
            <person name="Sakakibara Y."/>
        </authorList>
    </citation>
    <scope>NUCLEOTIDE SEQUENCE</scope>
</reference>
<dbReference type="InterPro" id="IPR013087">
    <property type="entry name" value="Znf_C2H2_type"/>
</dbReference>